<dbReference type="InterPro" id="IPR008271">
    <property type="entry name" value="Ser/Thr_kinase_AS"/>
</dbReference>
<keyword evidence="6" id="KW-0067">ATP-binding</keyword>
<keyword evidence="5" id="KW-0418">Kinase</keyword>
<sequence>MDSASRTEFLEDVDDPPDPDVVETDPTKRYVRYKDVLGRGSFKTVYKAFDEVDGIEVAWCQVNIDAVVRGCTPDLESALYDEVNILKVVHHKHIIKMYKSWVDDDKKTINIITELFNSGSVRQYRIKHKKVDMKALKGWARQILLGLDYLHSHSPPIIHRDVKCDNIFINGNHGEVKIGDLGLATVMEQASLHKVLGTPEFMAPEIYNEDYNELVDIYSFGMCMLEMTTNEFPYIECTNCAQVYKKVVSGVMPASLSKVKDLETKKFIERCLGPVAQRLPAKELLKDPFLQPKDSAAAGYCYPKQVCAGSVLTLHKKESPTAQHMLPENRITITAVESHPVPMVEVQRVRRGKEFKLQGVKEDEKSVSFKLKVSNSEVKDVVDFSFYLESDTAISVASEMFHQVKLADQTVLFIAELIDVSITRLVPDWKPCVPINQLVVTHHCAASISNPPPRVNSITVAETPAVEKLDNIKTRDDIGGAKHKVAKEDRYSDAGTFSEESYIKSSTDRCMHADSGFMVYNGCIQDVCARNRASNVSSVGNGEDNFELKDMSLELEMIELEYQQALAEISKKRHEAIMAVKNRLFSQKKMVPAC</sequence>
<dbReference type="CDD" id="cd13983">
    <property type="entry name" value="STKc_WNK"/>
    <property type="match status" value="1"/>
</dbReference>
<evidence type="ECO:0000256" key="8">
    <source>
        <dbReference type="ARBA" id="ARBA00048679"/>
    </source>
</evidence>
<evidence type="ECO:0000256" key="5">
    <source>
        <dbReference type="ARBA" id="ARBA00022777"/>
    </source>
</evidence>
<dbReference type="Gene3D" id="3.30.200.20">
    <property type="entry name" value="Phosphorylase Kinase, domain 1"/>
    <property type="match status" value="1"/>
</dbReference>
<dbReference type="EMBL" id="JAJJMB010014227">
    <property type="protein sequence ID" value="KAI3861975.1"/>
    <property type="molecule type" value="Genomic_DNA"/>
</dbReference>
<keyword evidence="2" id="KW-0723">Serine/threonine-protein kinase</keyword>
<feature type="compositionally biased region" description="Acidic residues" evidence="10">
    <location>
        <begin position="10"/>
        <end position="21"/>
    </location>
</feature>
<evidence type="ECO:0000256" key="2">
    <source>
        <dbReference type="ARBA" id="ARBA00022527"/>
    </source>
</evidence>
<feature type="coiled-coil region" evidence="9">
    <location>
        <begin position="548"/>
        <end position="575"/>
    </location>
</feature>
<dbReference type="FunFam" id="1.10.510.10:FF:000046">
    <property type="entry name" value="probable serine/threonine-protein kinase WNK9"/>
    <property type="match status" value="1"/>
</dbReference>
<keyword evidence="13" id="KW-1185">Reference proteome</keyword>
<dbReference type="SMART" id="SM00220">
    <property type="entry name" value="S_TKc"/>
    <property type="match status" value="1"/>
</dbReference>
<dbReference type="GO" id="GO:0005524">
    <property type="term" value="F:ATP binding"/>
    <property type="evidence" value="ECO:0007669"/>
    <property type="project" value="UniProtKB-KW"/>
</dbReference>
<dbReference type="InterPro" id="IPR011009">
    <property type="entry name" value="Kinase-like_dom_sf"/>
</dbReference>
<dbReference type="Pfam" id="PF00069">
    <property type="entry name" value="Pkinase"/>
    <property type="match status" value="1"/>
</dbReference>
<dbReference type="PROSITE" id="PS50011">
    <property type="entry name" value="PROTEIN_KINASE_DOM"/>
    <property type="match status" value="1"/>
</dbReference>
<evidence type="ECO:0000256" key="9">
    <source>
        <dbReference type="SAM" id="Coils"/>
    </source>
</evidence>
<dbReference type="FunFam" id="3.30.200.20:FF:000075">
    <property type="entry name" value="Probable serine/threonine-protein kinase WNK1"/>
    <property type="match status" value="1"/>
</dbReference>
<organism evidence="12 13">
    <name type="scientific">Papaver atlanticum</name>
    <dbReference type="NCBI Taxonomy" id="357466"/>
    <lineage>
        <taxon>Eukaryota</taxon>
        <taxon>Viridiplantae</taxon>
        <taxon>Streptophyta</taxon>
        <taxon>Embryophyta</taxon>
        <taxon>Tracheophyta</taxon>
        <taxon>Spermatophyta</taxon>
        <taxon>Magnoliopsida</taxon>
        <taxon>Ranunculales</taxon>
        <taxon>Papaveraceae</taxon>
        <taxon>Papaveroideae</taxon>
        <taxon>Papaver</taxon>
    </lineage>
</organism>
<comment type="catalytic activity">
    <reaction evidence="7">
        <text>L-threonyl-[protein] + ATP = O-phospho-L-threonyl-[protein] + ADP + H(+)</text>
        <dbReference type="Rhea" id="RHEA:46608"/>
        <dbReference type="Rhea" id="RHEA-COMP:11060"/>
        <dbReference type="Rhea" id="RHEA-COMP:11605"/>
        <dbReference type="ChEBI" id="CHEBI:15378"/>
        <dbReference type="ChEBI" id="CHEBI:30013"/>
        <dbReference type="ChEBI" id="CHEBI:30616"/>
        <dbReference type="ChEBI" id="CHEBI:61977"/>
        <dbReference type="ChEBI" id="CHEBI:456216"/>
        <dbReference type="EC" id="2.7.11.1"/>
    </reaction>
</comment>
<dbReference type="InterPro" id="IPR050588">
    <property type="entry name" value="WNK_Ser-Thr_kinase"/>
</dbReference>
<gene>
    <name evidence="12" type="ORF">MKW98_018258</name>
</gene>
<dbReference type="PROSITE" id="PS00108">
    <property type="entry name" value="PROTEIN_KINASE_ST"/>
    <property type="match status" value="1"/>
</dbReference>
<evidence type="ECO:0000256" key="4">
    <source>
        <dbReference type="ARBA" id="ARBA00022741"/>
    </source>
</evidence>
<keyword evidence="3" id="KW-0808">Transferase</keyword>
<reference evidence="12" key="1">
    <citation type="submission" date="2022-04" db="EMBL/GenBank/DDBJ databases">
        <title>A functionally conserved STORR gene fusion in Papaver species that diverged 16.8 million years ago.</title>
        <authorList>
            <person name="Catania T."/>
        </authorList>
    </citation>
    <scope>NUCLEOTIDE SEQUENCE</scope>
    <source>
        <strain evidence="12">S-188037</strain>
    </source>
</reference>
<evidence type="ECO:0000256" key="6">
    <source>
        <dbReference type="ARBA" id="ARBA00022840"/>
    </source>
</evidence>
<proteinExistence type="predicted"/>
<comment type="catalytic activity">
    <reaction evidence="8">
        <text>L-seryl-[protein] + ATP = O-phospho-L-seryl-[protein] + ADP + H(+)</text>
        <dbReference type="Rhea" id="RHEA:17989"/>
        <dbReference type="Rhea" id="RHEA-COMP:9863"/>
        <dbReference type="Rhea" id="RHEA-COMP:11604"/>
        <dbReference type="ChEBI" id="CHEBI:15378"/>
        <dbReference type="ChEBI" id="CHEBI:29999"/>
        <dbReference type="ChEBI" id="CHEBI:30616"/>
        <dbReference type="ChEBI" id="CHEBI:83421"/>
        <dbReference type="ChEBI" id="CHEBI:456216"/>
        <dbReference type="EC" id="2.7.11.1"/>
    </reaction>
</comment>
<dbReference type="GO" id="GO:0004674">
    <property type="term" value="F:protein serine/threonine kinase activity"/>
    <property type="evidence" value="ECO:0007669"/>
    <property type="project" value="UniProtKB-KW"/>
</dbReference>
<evidence type="ECO:0000256" key="10">
    <source>
        <dbReference type="SAM" id="MobiDB-lite"/>
    </source>
</evidence>
<dbReference type="EC" id="2.7.11.1" evidence="1"/>
<dbReference type="Gene3D" id="1.10.510.10">
    <property type="entry name" value="Transferase(Phosphotransferase) domain 1"/>
    <property type="match status" value="1"/>
</dbReference>
<evidence type="ECO:0000259" key="11">
    <source>
        <dbReference type="PROSITE" id="PS50011"/>
    </source>
</evidence>
<dbReference type="InterPro" id="IPR000719">
    <property type="entry name" value="Prot_kinase_dom"/>
</dbReference>
<name>A0AAD4S4D5_9MAGN</name>
<dbReference type="Proteomes" id="UP001202328">
    <property type="component" value="Unassembled WGS sequence"/>
</dbReference>
<dbReference type="AlphaFoldDB" id="A0AAD4S4D5"/>
<dbReference type="SUPFAM" id="SSF56112">
    <property type="entry name" value="Protein kinase-like (PK-like)"/>
    <property type="match status" value="1"/>
</dbReference>
<evidence type="ECO:0000313" key="12">
    <source>
        <dbReference type="EMBL" id="KAI3861975.1"/>
    </source>
</evidence>
<evidence type="ECO:0000256" key="1">
    <source>
        <dbReference type="ARBA" id="ARBA00012513"/>
    </source>
</evidence>
<protein>
    <recommendedName>
        <fullName evidence="1">non-specific serine/threonine protein kinase</fullName>
        <ecNumber evidence="1">2.7.11.1</ecNumber>
    </recommendedName>
</protein>
<evidence type="ECO:0000256" key="3">
    <source>
        <dbReference type="ARBA" id="ARBA00022679"/>
    </source>
</evidence>
<accession>A0AAD4S4D5</accession>
<evidence type="ECO:0000256" key="7">
    <source>
        <dbReference type="ARBA" id="ARBA00047899"/>
    </source>
</evidence>
<keyword evidence="9" id="KW-0175">Coiled coil</keyword>
<dbReference type="PANTHER" id="PTHR13902">
    <property type="entry name" value="SERINE/THREONINE-PROTEIN KINASE WNK WITH NO LYSINE -RELATED"/>
    <property type="match status" value="1"/>
</dbReference>
<keyword evidence="4" id="KW-0547">Nucleotide-binding</keyword>
<evidence type="ECO:0000313" key="13">
    <source>
        <dbReference type="Proteomes" id="UP001202328"/>
    </source>
</evidence>
<feature type="domain" description="Protein kinase" evidence="11">
    <location>
        <begin position="31"/>
        <end position="290"/>
    </location>
</feature>
<feature type="region of interest" description="Disordered" evidence="10">
    <location>
        <begin position="1"/>
        <end position="21"/>
    </location>
</feature>
<comment type="caution">
    <text evidence="12">The sequence shown here is derived from an EMBL/GenBank/DDBJ whole genome shotgun (WGS) entry which is preliminary data.</text>
</comment>